<reference evidence="6" key="2">
    <citation type="submission" date="2025-08" db="UniProtKB">
        <authorList>
            <consortium name="RefSeq"/>
        </authorList>
    </citation>
    <scope>IDENTIFICATION</scope>
    <source>
        <tissue evidence="6">Etiolated seedlings</tissue>
    </source>
</reference>
<proteinExistence type="inferred from homology"/>
<dbReference type="PANTHER" id="PTHR32054:SF48">
    <property type="entry name" value="WEB FAMILY PROTEIN"/>
    <property type="match status" value="1"/>
</dbReference>
<sequence>MEKKMMEESLETGNGIRRVSSRAEIDTSMPFESVKEAVTRFGGSGPWLPLYRLGEAYNNIEDFDIKKIEEQAAKLEKDLIMKELETLDVLEELGSAKTILEKLKQQLQSEALKCSATRDVKSCEEIEAPVKTSINIVNHQEQILQSSSPTSSPDTFLMELKQAKMNLGRTINDLGAIQSSVEILNKKMKKERLFLERTRENLQSNFAAISAQNVVQREARSKPPPAASVEKSFHTPQNIVRDLKIDAEQYNGMVETRPSEVSKQGLEYEDNEFSIKTAEMRWFAAKKMEEAAMAAEAVALAEIKALSGVDMSSRLSLPEHQKVQIPEKSILKNVIYSDFQIDELSASKLTILKKFEEATEEVLRSKQVLTEALNSIETANRKQHAAEEALRRWIPENDLKGRSVHNSIKRNKFNQAANFQALKPAVRSSVSMRDLLSRKQVPDEYTTTKEMEDHTETKVALSQMLQALRENPTLPTESENDERDQKESVAQRKKFGFIRISLPLGKRNNKKT</sequence>
<evidence type="ECO:0000313" key="5">
    <source>
        <dbReference type="Proteomes" id="UP000087171"/>
    </source>
</evidence>
<evidence type="ECO:0000256" key="2">
    <source>
        <dbReference type="ARBA" id="ARBA00023054"/>
    </source>
</evidence>
<dbReference type="KEGG" id="cam:101496164"/>
<feature type="coiled-coil region" evidence="3">
    <location>
        <begin position="65"/>
        <end position="110"/>
    </location>
</feature>
<dbReference type="GO" id="GO:0009904">
    <property type="term" value="P:chloroplast accumulation movement"/>
    <property type="evidence" value="ECO:0007669"/>
    <property type="project" value="TreeGrafter"/>
</dbReference>
<evidence type="ECO:0000313" key="6">
    <source>
        <dbReference type="RefSeq" id="XP_004491051.1"/>
    </source>
</evidence>
<gene>
    <name evidence="6" type="primary">LOC101496164</name>
</gene>
<dbReference type="PANTHER" id="PTHR32054">
    <property type="entry name" value="HEAVY CHAIN, PUTATIVE, EXPRESSED-RELATED-RELATED"/>
    <property type="match status" value="1"/>
</dbReference>
<dbReference type="GeneID" id="101496164"/>
<dbReference type="RefSeq" id="XP_004491051.1">
    <property type="nucleotide sequence ID" value="XM_004490994.3"/>
</dbReference>
<dbReference type="Proteomes" id="UP000087171">
    <property type="component" value="Chromosome Ca2"/>
</dbReference>
<dbReference type="PaxDb" id="3827-XP_004491051.1"/>
<dbReference type="AlphaFoldDB" id="A0A1S2XNI4"/>
<dbReference type="OrthoDB" id="649232at2759"/>
<dbReference type="STRING" id="3827.A0A1S2XNI4"/>
<dbReference type="InterPro" id="IPR008545">
    <property type="entry name" value="Web"/>
</dbReference>
<dbReference type="eggNOG" id="ENOG502RR51">
    <property type="taxonomic scope" value="Eukaryota"/>
</dbReference>
<dbReference type="GO" id="GO:0005829">
    <property type="term" value="C:cytosol"/>
    <property type="evidence" value="ECO:0007669"/>
    <property type="project" value="TreeGrafter"/>
</dbReference>
<name>A0A1S2XNI4_CICAR</name>
<protein>
    <submittedName>
        <fullName evidence="6">WEB family protein At2g40480-like</fullName>
    </submittedName>
</protein>
<comment type="similarity">
    <text evidence="1">Belongs to the WEB family.</text>
</comment>
<keyword evidence="2 3" id="KW-0175">Coiled coil</keyword>
<keyword evidence="5" id="KW-1185">Reference proteome</keyword>
<evidence type="ECO:0000256" key="3">
    <source>
        <dbReference type="SAM" id="Coils"/>
    </source>
</evidence>
<dbReference type="GO" id="GO:0009903">
    <property type="term" value="P:chloroplast avoidance movement"/>
    <property type="evidence" value="ECO:0007669"/>
    <property type="project" value="TreeGrafter"/>
</dbReference>
<feature type="region of interest" description="Disordered" evidence="4">
    <location>
        <begin position="470"/>
        <end position="492"/>
    </location>
</feature>
<evidence type="ECO:0000256" key="1">
    <source>
        <dbReference type="ARBA" id="ARBA00005485"/>
    </source>
</evidence>
<organism evidence="5 6">
    <name type="scientific">Cicer arietinum</name>
    <name type="common">Chickpea</name>
    <name type="synonym">Garbanzo</name>
    <dbReference type="NCBI Taxonomy" id="3827"/>
    <lineage>
        <taxon>Eukaryota</taxon>
        <taxon>Viridiplantae</taxon>
        <taxon>Streptophyta</taxon>
        <taxon>Embryophyta</taxon>
        <taxon>Tracheophyta</taxon>
        <taxon>Spermatophyta</taxon>
        <taxon>Magnoliopsida</taxon>
        <taxon>eudicotyledons</taxon>
        <taxon>Gunneridae</taxon>
        <taxon>Pentapetalae</taxon>
        <taxon>rosids</taxon>
        <taxon>fabids</taxon>
        <taxon>Fabales</taxon>
        <taxon>Fabaceae</taxon>
        <taxon>Papilionoideae</taxon>
        <taxon>50 kb inversion clade</taxon>
        <taxon>NPAAA clade</taxon>
        <taxon>Hologalegina</taxon>
        <taxon>IRL clade</taxon>
        <taxon>Cicereae</taxon>
        <taxon>Cicer</taxon>
    </lineage>
</organism>
<accession>A0A1S2XNI4</accession>
<evidence type="ECO:0000256" key="4">
    <source>
        <dbReference type="SAM" id="MobiDB-lite"/>
    </source>
</evidence>
<dbReference type="Pfam" id="PF05701">
    <property type="entry name" value="WEMBL"/>
    <property type="match status" value="1"/>
</dbReference>
<reference evidence="5" key="1">
    <citation type="journal article" date="2013" name="Nat. Biotechnol.">
        <title>Draft genome sequence of chickpea (Cicer arietinum) provides a resource for trait improvement.</title>
        <authorList>
            <person name="Varshney R.K."/>
            <person name="Song C."/>
            <person name="Saxena R.K."/>
            <person name="Azam S."/>
            <person name="Yu S."/>
            <person name="Sharpe A.G."/>
            <person name="Cannon S."/>
            <person name="Baek J."/>
            <person name="Rosen B.D."/>
            <person name="Tar'an B."/>
            <person name="Millan T."/>
            <person name="Zhang X."/>
            <person name="Ramsay L.D."/>
            <person name="Iwata A."/>
            <person name="Wang Y."/>
            <person name="Nelson W."/>
            <person name="Farmer A.D."/>
            <person name="Gaur P.M."/>
            <person name="Soderlund C."/>
            <person name="Penmetsa R.V."/>
            <person name="Xu C."/>
            <person name="Bharti A.K."/>
            <person name="He W."/>
            <person name="Winter P."/>
            <person name="Zhao S."/>
            <person name="Hane J.K."/>
            <person name="Carrasquilla-Garcia N."/>
            <person name="Condie J.A."/>
            <person name="Upadhyaya H.D."/>
            <person name="Luo M.C."/>
            <person name="Thudi M."/>
            <person name="Gowda C.L."/>
            <person name="Singh N.P."/>
            <person name="Lichtenzveig J."/>
            <person name="Gali K.K."/>
            <person name="Rubio J."/>
            <person name="Nadarajan N."/>
            <person name="Dolezel J."/>
            <person name="Bansal K.C."/>
            <person name="Xu X."/>
            <person name="Edwards D."/>
            <person name="Zhang G."/>
            <person name="Kahl G."/>
            <person name="Gil J."/>
            <person name="Singh K.B."/>
            <person name="Datta S.K."/>
            <person name="Jackson S.A."/>
            <person name="Wang J."/>
            <person name="Cook D.R."/>
        </authorList>
    </citation>
    <scope>NUCLEOTIDE SEQUENCE [LARGE SCALE GENOMIC DNA]</scope>
    <source>
        <strain evidence="5">cv. CDC Frontier</strain>
    </source>
</reference>